<reference evidence="2 4" key="2">
    <citation type="submission" date="2018-08" db="EMBL/GenBank/DDBJ databases">
        <title>Genetic Globetrotter - A new plasmid hitch-hiking vast phylogenetic and geographic distances.</title>
        <authorList>
            <person name="Vollmers J."/>
            <person name="Petersen J."/>
        </authorList>
    </citation>
    <scope>NUCLEOTIDE SEQUENCE [LARGE SCALE GENOMIC DNA]</scope>
    <source>
        <strain evidence="2 4">DSM 26383</strain>
    </source>
</reference>
<evidence type="ECO:0008006" key="5">
    <source>
        <dbReference type="Google" id="ProtNLM"/>
    </source>
</evidence>
<dbReference type="RefSeq" id="WP_057819260.1">
    <property type="nucleotide sequence ID" value="NZ_CP031598.1"/>
</dbReference>
<dbReference type="SUPFAM" id="SSF53335">
    <property type="entry name" value="S-adenosyl-L-methionine-dependent methyltransferases"/>
    <property type="match status" value="1"/>
</dbReference>
<dbReference type="KEGG" id="rid:RIdsm_03888"/>
<dbReference type="InterPro" id="IPR029063">
    <property type="entry name" value="SAM-dependent_MTases_sf"/>
</dbReference>
<keyword evidence="3" id="KW-1185">Reference proteome</keyword>
<dbReference type="Proteomes" id="UP000325785">
    <property type="component" value="Chromosome"/>
</dbReference>
<dbReference type="OrthoDB" id="9811332at2"/>
<dbReference type="Pfam" id="PF13578">
    <property type="entry name" value="Methyltransf_24"/>
    <property type="match status" value="1"/>
</dbReference>
<dbReference type="EMBL" id="CP031598">
    <property type="protein sequence ID" value="QEW28063.1"/>
    <property type="molecule type" value="Genomic_DNA"/>
</dbReference>
<name>A0A0T5P4G4_9RHOB</name>
<dbReference type="InterPro" id="IPR008884">
    <property type="entry name" value="TylF_MeTrfase"/>
</dbReference>
<evidence type="ECO:0000313" key="4">
    <source>
        <dbReference type="Proteomes" id="UP000325785"/>
    </source>
</evidence>
<evidence type="ECO:0000313" key="3">
    <source>
        <dbReference type="Proteomes" id="UP000051401"/>
    </source>
</evidence>
<dbReference type="AlphaFoldDB" id="A0A0T5P4G4"/>
<dbReference type="PANTHER" id="PTHR40036:SF1">
    <property type="entry name" value="MACROCIN O-METHYLTRANSFERASE"/>
    <property type="match status" value="1"/>
</dbReference>
<protein>
    <recommendedName>
        <fullName evidence="5">Macrocin-O-methyltransferase (TylF)</fullName>
    </recommendedName>
</protein>
<dbReference type="EMBL" id="LAXI01000017">
    <property type="protein sequence ID" value="KRS16058.1"/>
    <property type="molecule type" value="Genomic_DNA"/>
</dbReference>
<gene>
    <name evidence="2" type="ORF">RIdsm_03888</name>
    <name evidence="1" type="ORF">XM52_21075</name>
</gene>
<evidence type="ECO:0000313" key="1">
    <source>
        <dbReference type="EMBL" id="KRS16058.1"/>
    </source>
</evidence>
<dbReference type="STRING" id="540747.SAMN04488031_113137"/>
<dbReference type="Gene3D" id="3.40.50.150">
    <property type="entry name" value="Vaccinia Virus protein VP39"/>
    <property type="match status" value="1"/>
</dbReference>
<dbReference type="PATRIC" id="fig|540747.5.peg.1982"/>
<accession>A0A0T5P4G4</accession>
<dbReference type="PANTHER" id="PTHR40036">
    <property type="entry name" value="MACROCIN O-METHYLTRANSFERASE"/>
    <property type="match status" value="1"/>
</dbReference>
<evidence type="ECO:0000313" key="2">
    <source>
        <dbReference type="EMBL" id="QEW28063.1"/>
    </source>
</evidence>
<reference evidence="1 3" key="1">
    <citation type="submission" date="2015-04" db="EMBL/GenBank/DDBJ databases">
        <title>The draft genome sequence of Roseovarius indicus B108T.</title>
        <authorList>
            <person name="Li G."/>
            <person name="Lai Q."/>
            <person name="Shao Z."/>
            <person name="Yan P."/>
        </authorList>
    </citation>
    <scope>NUCLEOTIDE SEQUENCE [LARGE SCALE GENOMIC DNA]</scope>
    <source>
        <strain evidence="1 3">B108</strain>
    </source>
</reference>
<sequence>MAGWISRLRARRKARALTLYRSAISDIDLALQQEATRTTAAYVRQNMYTVQSVNRWRAVHDVAISHVTLDGLVLEFGVYKARTTRYIAGKRDWHLHGFDSFDGLPEPWRDGFPEAKFSRPSLPDVPENVTLHVGLFDQTLPAFLAALPSADPPVAFLHIDSDLYSSARTIFDALGPRIVTGTVIVFDEYFNYSGWEDGEYKAFQEFVAARGLTYNYLTYNHEHQQVAVRIT</sequence>
<organism evidence="1 3">
    <name type="scientific">Roseovarius indicus</name>
    <dbReference type="NCBI Taxonomy" id="540747"/>
    <lineage>
        <taxon>Bacteria</taxon>
        <taxon>Pseudomonadati</taxon>
        <taxon>Pseudomonadota</taxon>
        <taxon>Alphaproteobacteria</taxon>
        <taxon>Rhodobacterales</taxon>
        <taxon>Roseobacteraceae</taxon>
        <taxon>Roseovarius</taxon>
    </lineage>
</organism>
<proteinExistence type="predicted"/>
<dbReference type="Proteomes" id="UP000051401">
    <property type="component" value="Unassembled WGS sequence"/>
</dbReference>